<proteinExistence type="predicted"/>
<dbReference type="Proteomes" id="UP000299102">
    <property type="component" value="Unassembled WGS sequence"/>
</dbReference>
<reference evidence="2 3" key="1">
    <citation type="journal article" date="2019" name="Commun. Biol.">
        <title>The bagworm genome reveals a unique fibroin gene that provides high tensile strength.</title>
        <authorList>
            <person name="Kono N."/>
            <person name="Nakamura H."/>
            <person name="Ohtoshi R."/>
            <person name="Tomita M."/>
            <person name="Numata K."/>
            <person name="Arakawa K."/>
        </authorList>
    </citation>
    <scope>NUCLEOTIDE SEQUENCE [LARGE SCALE GENOMIC DNA]</scope>
</reference>
<dbReference type="AlphaFoldDB" id="A0A4C1TAJ0"/>
<feature type="region of interest" description="Disordered" evidence="1">
    <location>
        <begin position="82"/>
        <end position="115"/>
    </location>
</feature>
<feature type="region of interest" description="Disordered" evidence="1">
    <location>
        <begin position="1"/>
        <end position="58"/>
    </location>
</feature>
<evidence type="ECO:0000313" key="3">
    <source>
        <dbReference type="Proteomes" id="UP000299102"/>
    </source>
</evidence>
<feature type="compositionally biased region" description="Low complexity" evidence="1">
    <location>
        <begin position="82"/>
        <end position="100"/>
    </location>
</feature>
<accession>A0A4C1TAJ0</accession>
<evidence type="ECO:0000256" key="1">
    <source>
        <dbReference type="SAM" id="MobiDB-lite"/>
    </source>
</evidence>
<feature type="compositionally biased region" description="Pro residues" evidence="1">
    <location>
        <begin position="192"/>
        <end position="201"/>
    </location>
</feature>
<feature type="region of interest" description="Disordered" evidence="1">
    <location>
        <begin position="183"/>
        <end position="216"/>
    </location>
</feature>
<organism evidence="2 3">
    <name type="scientific">Eumeta variegata</name>
    <name type="common">Bagworm moth</name>
    <name type="synonym">Eumeta japonica</name>
    <dbReference type="NCBI Taxonomy" id="151549"/>
    <lineage>
        <taxon>Eukaryota</taxon>
        <taxon>Metazoa</taxon>
        <taxon>Ecdysozoa</taxon>
        <taxon>Arthropoda</taxon>
        <taxon>Hexapoda</taxon>
        <taxon>Insecta</taxon>
        <taxon>Pterygota</taxon>
        <taxon>Neoptera</taxon>
        <taxon>Endopterygota</taxon>
        <taxon>Lepidoptera</taxon>
        <taxon>Glossata</taxon>
        <taxon>Ditrysia</taxon>
        <taxon>Tineoidea</taxon>
        <taxon>Psychidae</taxon>
        <taxon>Oiketicinae</taxon>
        <taxon>Eumeta</taxon>
    </lineage>
</organism>
<keyword evidence="3" id="KW-1185">Reference proteome</keyword>
<comment type="caution">
    <text evidence="2">The sequence shown here is derived from an EMBL/GenBank/DDBJ whole genome shotgun (WGS) entry which is preliminary data.</text>
</comment>
<dbReference type="EMBL" id="BGZK01004683">
    <property type="protein sequence ID" value="GBP10321.1"/>
    <property type="molecule type" value="Genomic_DNA"/>
</dbReference>
<protein>
    <submittedName>
        <fullName evidence="2">Uncharacterized protein</fullName>
    </submittedName>
</protein>
<sequence>MNGARCIASVAAHTAGRHPQDVSTKLNRGEGAARAPPETTSVHNARDGPCSTSERGEYHCSTTARVSRKNDSWLGHCFATATRPLRPAPRRSSSQPASQRPRPRINERRARANDASMVHPCSATYRVSAFGKEIDVGRRAAAGPCGVAVAVNARQTAGVHADRSDTGRRNPALAASAAGAVAKKEVLQSRPPSVPLTPRPPGHVTASVPLPYSFTQ</sequence>
<gene>
    <name evidence="2" type="ORF">EVAR_5390_1</name>
</gene>
<name>A0A4C1TAJ0_EUMVA</name>
<evidence type="ECO:0000313" key="2">
    <source>
        <dbReference type="EMBL" id="GBP10321.1"/>
    </source>
</evidence>